<protein>
    <submittedName>
        <fullName evidence="2">Lipocalin-like domain-containing protein</fullName>
    </submittedName>
</protein>
<keyword evidence="3" id="KW-1185">Reference proteome</keyword>
<comment type="caution">
    <text evidence="2">The sequence shown here is derived from an EMBL/GenBank/DDBJ whole genome shotgun (WGS) entry which is preliminary data.</text>
</comment>
<dbReference type="Proteomes" id="UP001203852">
    <property type="component" value="Unassembled WGS sequence"/>
</dbReference>
<evidence type="ECO:0000259" key="1">
    <source>
        <dbReference type="Pfam" id="PF13924"/>
    </source>
</evidence>
<dbReference type="Pfam" id="PF13924">
    <property type="entry name" value="Lipocalin_5"/>
    <property type="match status" value="1"/>
</dbReference>
<gene>
    <name evidence="2" type="ORF">EDD36DRAFT_487369</name>
</gene>
<sequence length="169" mass="19330">MSELWLKHRERLAGGWKCVSYGVYDREGPNAKLLFKPHGDNPLGRSYLSRNGYLAAHLAEPERIKQFSMDSKILWAKRSDAEIANVARGLSMYCGYMELSEDDKGLSWRTKVEVASDPTRVGGYQTRRVQHVEENGKYFKILRPVDPIVLEDGSQGWTVLKWERVEAPS</sequence>
<dbReference type="EMBL" id="MU404353">
    <property type="protein sequence ID" value="KAI1614679.1"/>
    <property type="molecule type" value="Genomic_DNA"/>
</dbReference>
<dbReference type="InterPro" id="IPR024311">
    <property type="entry name" value="Lipocalin-like"/>
</dbReference>
<feature type="domain" description="Lipocalin-like" evidence="1">
    <location>
        <begin position="14"/>
        <end position="165"/>
    </location>
</feature>
<organism evidence="2 3">
    <name type="scientific">Exophiala viscosa</name>
    <dbReference type="NCBI Taxonomy" id="2486360"/>
    <lineage>
        <taxon>Eukaryota</taxon>
        <taxon>Fungi</taxon>
        <taxon>Dikarya</taxon>
        <taxon>Ascomycota</taxon>
        <taxon>Pezizomycotina</taxon>
        <taxon>Eurotiomycetes</taxon>
        <taxon>Chaetothyriomycetidae</taxon>
        <taxon>Chaetothyriales</taxon>
        <taxon>Herpotrichiellaceae</taxon>
        <taxon>Exophiala</taxon>
    </lineage>
</organism>
<proteinExistence type="predicted"/>
<dbReference type="AlphaFoldDB" id="A0AAN6IGN3"/>
<name>A0AAN6IGN3_9EURO</name>
<evidence type="ECO:0000313" key="3">
    <source>
        <dbReference type="Proteomes" id="UP001203852"/>
    </source>
</evidence>
<reference evidence="2" key="1">
    <citation type="journal article" date="2022" name="bioRxiv">
        <title>Deciphering the potential niche of two novel black yeast fungi from a biological soil crust based on their genomes, phenotypes, and melanin regulation.</title>
        <authorList>
            <consortium name="DOE Joint Genome Institute"/>
            <person name="Carr E.C."/>
            <person name="Barton Q."/>
            <person name="Grambo S."/>
            <person name="Sullivan M."/>
            <person name="Renfro C.M."/>
            <person name="Kuo A."/>
            <person name="Pangilinan J."/>
            <person name="Lipzen A."/>
            <person name="Keymanesh K."/>
            <person name="Savage E."/>
            <person name="Barry K."/>
            <person name="Grigoriev I.V."/>
            <person name="Riekhof W.R."/>
            <person name="Harris S.S."/>
        </authorList>
    </citation>
    <scope>NUCLEOTIDE SEQUENCE</scope>
    <source>
        <strain evidence="2">JF 03-4F</strain>
    </source>
</reference>
<evidence type="ECO:0000313" key="2">
    <source>
        <dbReference type="EMBL" id="KAI1614679.1"/>
    </source>
</evidence>
<accession>A0AAN6IGN3</accession>